<name>A0A176QFR5_9MICO</name>
<dbReference type="PANTHER" id="PTHR34856">
    <property type="entry name" value="PROTEIN NRFD"/>
    <property type="match status" value="1"/>
</dbReference>
<organism evidence="8 9">
    <name type="scientific">Janibacter melonis</name>
    <dbReference type="NCBI Taxonomy" id="262209"/>
    <lineage>
        <taxon>Bacteria</taxon>
        <taxon>Bacillati</taxon>
        <taxon>Actinomycetota</taxon>
        <taxon>Actinomycetes</taxon>
        <taxon>Micrococcales</taxon>
        <taxon>Intrasporangiaceae</taxon>
        <taxon>Janibacter</taxon>
    </lineage>
</organism>
<evidence type="ECO:0000256" key="2">
    <source>
        <dbReference type="ARBA" id="ARBA00008929"/>
    </source>
</evidence>
<evidence type="ECO:0000256" key="5">
    <source>
        <dbReference type="ARBA" id="ARBA00022989"/>
    </source>
</evidence>
<evidence type="ECO:0000256" key="4">
    <source>
        <dbReference type="ARBA" id="ARBA00022692"/>
    </source>
</evidence>
<keyword evidence="6" id="KW-0472">Membrane</keyword>
<dbReference type="InterPro" id="IPR052049">
    <property type="entry name" value="Electron_transfer_protein"/>
</dbReference>
<dbReference type="Proteomes" id="UP000076976">
    <property type="component" value="Unassembled WGS sequence"/>
</dbReference>
<feature type="region of interest" description="Disordered" evidence="7">
    <location>
        <begin position="1"/>
        <end position="48"/>
    </location>
</feature>
<keyword evidence="3" id="KW-1003">Cell membrane</keyword>
<proteinExistence type="inferred from homology"/>
<dbReference type="RefSeq" id="WP_068270371.1">
    <property type="nucleotide sequence ID" value="NZ_LQZG01000001.1"/>
</dbReference>
<evidence type="ECO:0000313" key="8">
    <source>
        <dbReference type="EMBL" id="OAB88488.1"/>
    </source>
</evidence>
<dbReference type="GO" id="GO:0005886">
    <property type="term" value="C:plasma membrane"/>
    <property type="evidence" value="ECO:0007669"/>
    <property type="project" value="UniProtKB-SubCell"/>
</dbReference>
<sequence length="378" mass="40024">MSTSAFDSYRPPETQGRRERRRGGEHRDPRGLAARGSDWLSGRQRGRGEQAVVPDAEFRSYYGQPVIKPVPWKHEIPAYLFTGGVAAGSGMIGAAAHAVGLEALRRNARLTSMTAVAVSGGLLVSDLGRPERFINMLRTVKLTSPMSVGTWIFSAFSAFGALSTAAEVDRMLGGRSGGRGLPVLGGVVRPLETIGSLGSFAFGPPLAAYTAVLLSDTATPVWLESRRTLPFVFVSSAAMASSGLQLVLTPVSQTRPVQRLAVLGAVGDLVATEAVERRLRELDIDDTIHHGRPGAMMRAAKVLTIAGGVGSLLARRSRTVAVASGLALATASALTRFAVVEAGIESAKDPRHTVATQKARLEERRARGVVHDSITTAR</sequence>
<evidence type="ECO:0000256" key="6">
    <source>
        <dbReference type="ARBA" id="ARBA00023136"/>
    </source>
</evidence>
<dbReference type="Gene3D" id="1.20.1630.10">
    <property type="entry name" value="Formate dehydrogenase/DMSO reductase domain"/>
    <property type="match status" value="1"/>
</dbReference>
<keyword evidence="4" id="KW-0812">Transmembrane</keyword>
<dbReference type="STRING" id="262209.AWH69_01375"/>
<comment type="similarity">
    <text evidence="2">Belongs to the NrfD family.</text>
</comment>
<dbReference type="InterPro" id="IPR005614">
    <property type="entry name" value="NrfD-like"/>
</dbReference>
<accession>A0A176QFR5</accession>
<keyword evidence="5" id="KW-1133">Transmembrane helix</keyword>
<evidence type="ECO:0000256" key="1">
    <source>
        <dbReference type="ARBA" id="ARBA00004651"/>
    </source>
</evidence>
<reference evidence="8 9" key="1">
    <citation type="submission" date="2016-01" db="EMBL/GenBank/DDBJ databases">
        <title>Janibacter melonis strain CD11_4 genome sequencing and assembly.</title>
        <authorList>
            <person name="Nair G.R."/>
            <person name="Kaur G."/>
            <person name="Chander A.M."/>
            <person name="Mayilraj S."/>
        </authorList>
    </citation>
    <scope>NUCLEOTIDE SEQUENCE [LARGE SCALE GENOMIC DNA]</scope>
    <source>
        <strain evidence="8 9">CD11-4</strain>
    </source>
</reference>
<dbReference type="Pfam" id="PF03916">
    <property type="entry name" value="NrfD"/>
    <property type="match status" value="1"/>
</dbReference>
<keyword evidence="9" id="KW-1185">Reference proteome</keyword>
<gene>
    <name evidence="8" type="ORF">AWH69_01375</name>
</gene>
<dbReference type="EMBL" id="LQZG01000001">
    <property type="protein sequence ID" value="OAB88488.1"/>
    <property type="molecule type" value="Genomic_DNA"/>
</dbReference>
<comment type="caution">
    <text evidence="8">The sequence shown here is derived from an EMBL/GenBank/DDBJ whole genome shotgun (WGS) entry which is preliminary data.</text>
</comment>
<dbReference type="PANTHER" id="PTHR34856:SF2">
    <property type="entry name" value="PROTEIN NRFD"/>
    <property type="match status" value="1"/>
</dbReference>
<evidence type="ECO:0000313" key="9">
    <source>
        <dbReference type="Proteomes" id="UP000076976"/>
    </source>
</evidence>
<evidence type="ECO:0000256" key="3">
    <source>
        <dbReference type="ARBA" id="ARBA00022475"/>
    </source>
</evidence>
<dbReference type="AlphaFoldDB" id="A0A176QFR5"/>
<evidence type="ECO:0000256" key="7">
    <source>
        <dbReference type="SAM" id="MobiDB-lite"/>
    </source>
</evidence>
<comment type="subcellular location">
    <subcellularLocation>
        <location evidence="1">Cell membrane</location>
        <topology evidence="1">Multi-pass membrane protein</topology>
    </subcellularLocation>
</comment>
<protein>
    <submittedName>
        <fullName evidence="8">Nitrite reductase</fullName>
    </submittedName>
</protein>